<dbReference type="PRINTS" id="PR00344">
    <property type="entry name" value="BCTRLSENSOR"/>
</dbReference>
<keyword evidence="19" id="KW-1185">Reference proteome</keyword>
<dbReference type="InterPro" id="IPR003594">
    <property type="entry name" value="HATPase_dom"/>
</dbReference>
<comment type="catalytic activity">
    <reaction evidence="1">
        <text>ATP + protein L-histidine = ADP + protein N-phospho-L-histidine.</text>
        <dbReference type="EC" id="2.7.13.3"/>
    </reaction>
</comment>
<evidence type="ECO:0000256" key="6">
    <source>
        <dbReference type="ARBA" id="ARBA00022741"/>
    </source>
</evidence>
<dbReference type="PROSITE" id="PS50109">
    <property type="entry name" value="HIS_KIN"/>
    <property type="match status" value="1"/>
</dbReference>
<dbReference type="InterPro" id="IPR003660">
    <property type="entry name" value="HAMP_dom"/>
</dbReference>
<keyword evidence="7 18" id="KW-0418">Kinase</keyword>
<dbReference type="Gene3D" id="3.30.565.10">
    <property type="entry name" value="Histidine kinase-like ATPase, C-terminal domain"/>
    <property type="match status" value="1"/>
</dbReference>
<keyword evidence="9" id="KW-0902">Two-component regulatory system</keyword>
<feature type="domain" description="Histidine kinase" evidence="15">
    <location>
        <begin position="295"/>
        <end position="516"/>
    </location>
</feature>
<dbReference type="SMART" id="SM00388">
    <property type="entry name" value="HisKA"/>
    <property type="match status" value="1"/>
</dbReference>
<dbReference type="InterPro" id="IPR004358">
    <property type="entry name" value="Sig_transdc_His_kin-like_C"/>
</dbReference>
<evidence type="ECO:0000256" key="4">
    <source>
        <dbReference type="ARBA" id="ARBA00022553"/>
    </source>
</evidence>
<keyword evidence="5" id="KW-0808">Transferase</keyword>
<keyword evidence="14" id="KW-0812">Transmembrane</keyword>
<dbReference type="InterPro" id="IPR036890">
    <property type="entry name" value="HATPase_C_sf"/>
</dbReference>
<dbReference type="Pfam" id="PF02518">
    <property type="entry name" value="HATPase_c"/>
    <property type="match status" value="1"/>
</dbReference>
<evidence type="ECO:0000259" key="17">
    <source>
        <dbReference type="PROSITE" id="PS50885"/>
    </source>
</evidence>
<evidence type="ECO:0000256" key="10">
    <source>
        <dbReference type="ARBA" id="ARBA00064003"/>
    </source>
</evidence>
<protein>
    <recommendedName>
        <fullName evidence="11">Sensory/regulatory protein RpfC</fullName>
        <ecNumber evidence="3">2.7.13.3</ecNumber>
    </recommendedName>
</protein>
<dbReference type="Gene3D" id="6.10.340.10">
    <property type="match status" value="1"/>
</dbReference>
<feature type="transmembrane region" description="Helical" evidence="14">
    <location>
        <begin position="164"/>
        <end position="183"/>
    </location>
</feature>
<evidence type="ECO:0000256" key="13">
    <source>
        <dbReference type="SAM" id="Coils"/>
    </source>
</evidence>
<dbReference type="PROSITE" id="PS50110">
    <property type="entry name" value="RESPONSE_REGULATORY"/>
    <property type="match status" value="1"/>
</dbReference>
<dbReference type="SUPFAM" id="SSF47384">
    <property type="entry name" value="Homodimeric domain of signal transducing histidine kinase"/>
    <property type="match status" value="1"/>
</dbReference>
<sequence length="802" mass="87425">MLDAFTRLSIRHKLMGIMLLTAGSVLFLAMVAMAVNEALTLQRTTRSQLAALADVIASSSRAALSLNDPLSALETFDALRSKSNIVYAVLTTPDGRIFAAYHRPGSGEMPDDSRFGPATEGGHRFLEASGQVHLIKPVLIEWQVVGTLHLAADFGELYASLGRYMLLLALLMLGSFIFAVLIASKLQRIISGPILRLQLAMKRVSDTRDYAVRVEADTQDELGALVGGFNDMLEQIQSRDGELARYSARLAEDVERRTHELIATNRELQSLVVELREQKERAEAASRAKSQFLANVSHEIRTPMNGMLGMTELLRHTALNERQQQLTGLIQRSGQTLLGIINDILDLSRIEAGRFELEEADFELRPQLEQTLELYREEARRRGLELSTRFAAHLPSHVRGDPGRLGQILGNLLSNALKFTPSGQIRVRVDALAGRHGHVTLGFEVSDTGIGIAAEDQARIFDAFTQTDPSSTRRHGGTGLGLTIARQLVERMGGQIGLSSAPGQGTSFWFTVQIKCVSTAAEPQAEPLRGMRVVLVGFPEARCNELHARLQRWGIIDCAADDAASAFDRLARQAGASTPCGALLAHAGLPAATLTELGERLQAFELPLLLLGDTEAAPGGRCEVLNGWPPPDAALLAALGRCRERKPTAATPPPLPAGTLRCAARVLLAEDNAINEEVARTMLRELGCTVTSVDNGRDAVDAVRDGDYDLVFMDGQMPVLDGLDATREIRAMEAKSDRARTPIVALTAHAVRGDRERYLAAGMDDYISKPFTTADLQRALARWCRRAANNPCSQRVIQTVRK</sequence>
<dbReference type="Pfam" id="PF00072">
    <property type="entry name" value="Response_reg"/>
    <property type="match status" value="1"/>
</dbReference>
<feature type="modified residue" description="4-aspartylphosphate" evidence="12">
    <location>
        <position position="714"/>
    </location>
</feature>
<dbReference type="PANTHER" id="PTHR45339:SF5">
    <property type="entry name" value="HISTIDINE KINASE"/>
    <property type="match status" value="1"/>
</dbReference>
<evidence type="ECO:0000256" key="11">
    <source>
        <dbReference type="ARBA" id="ARBA00068150"/>
    </source>
</evidence>
<evidence type="ECO:0000259" key="16">
    <source>
        <dbReference type="PROSITE" id="PS50110"/>
    </source>
</evidence>
<dbReference type="InterPro" id="IPR005467">
    <property type="entry name" value="His_kinase_dom"/>
</dbReference>
<dbReference type="CDD" id="cd17546">
    <property type="entry name" value="REC_hyHK_CKI1_RcsC-like"/>
    <property type="match status" value="1"/>
</dbReference>
<dbReference type="Gene3D" id="1.10.287.130">
    <property type="match status" value="1"/>
</dbReference>
<evidence type="ECO:0000256" key="12">
    <source>
        <dbReference type="PROSITE-ProRule" id="PRU00169"/>
    </source>
</evidence>
<dbReference type="CDD" id="cd00082">
    <property type="entry name" value="HisKA"/>
    <property type="match status" value="1"/>
</dbReference>
<feature type="domain" description="HAMP" evidence="17">
    <location>
        <begin position="188"/>
        <end position="241"/>
    </location>
</feature>
<evidence type="ECO:0000313" key="19">
    <source>
        <dbReference type="Proteomes" id="UP000246569"/>
    </source>
</evidence>
<dbReference type="EMBL" id="QGTJ01000014">
    <property type="protein sequence ID" value="PWV58730.1"/>
    <property type="molecule type" value="Genomic_DNA"/>
</dbReference>
<keyword evidence="6" id="KW-0547">Nucleotide-binding</keyword>
<keyword evidence="4 12" id="KW-0597">Phosphoprotein</keyword>
<dbReference type="EC" id="2.7.13.3" evidence="3"/>
<dbReference type="InterPro" id="IPR033417">
    <property type="entry name" value="CHASE8"/>
</dbReference>
<dbReference type="CDD" id="cd06225">
    <property type="entry name" value="HAMP"/>
    <property type="match status" value="1"/>
</dbReference>
<dbReference type="Proteomes" id="UP000246569">
    <property type="component" value="Unassembled WGS sequence"/>
</dbReference>
<dbReference type="SMART" id="SM00448">
    <property type="entry name" value="REC"/>
    <property type="match status" value="1"/>
</dbReference>
<dbReference type="GO" id="GO:0000155">
    <property type="term" value="F:phosphorelay sensor kinase activity"/>
    <property type="evidence" value="ECO:0007669"/>
    <property type="project" value="InterPro"/>
</dbReference>
<keyword evidence="8" id="KW-0067">ATP-binding</keyword>
<dbReference type="Pfam" id="PF00672">
    <property type="entry name" value="HAMP"/>
    <property type="match status" value="1"/>
</dbReference>
<evidence type="ECO:0000313" key="18">
    <source>
        <dbReference type="EMBL" id="PWV58730.1"/>
    </source>
</evidence>
<dbReference type="PANTHER" id="PTHR45339">
    <property type="entry name" value="HYBRID SIGNAL TRANSDUCTION HISTIDINE KINASE J"/>
    <property type="match status" value="1"/>
</dbReference>
<evidence type="ECO:0000256" key="14">
    <source>
        <dbReference type="SAM" id="Phobius"/>
    </source>
</evidence>
<dbReference type="Pfam" id="PF00512">
    <property type="entry name" value="HisKA"/>
    <property type="match status" value="1"/>
</dbReference>
<evidence type="ECO:0000256" key="9">
    <source>
        <dbReference type="ARBA" id="ARBA00023012"/>
    </source>
</evidence>
<keyword evidence="14" id="KW-1133">Transmembrane helix</keyword>
<feature type="domain" description="Response regulatory" evidence="16">
    <location>
        <begin position="665"/>
        <end position="784"/>
    </location>
</feature>
<organism evidence="18 19">
    <name type="scientific">Plasticicumulans acidivorans</name>
    <dbReference type="NCBI Taxonomy" id="886464"/>
    <lineage>
        <taxon>Bacteria</taxon>
        <taxon>Pseudomonadati</taxon>
        <taxon>Pseudomonadota</taxon>
        <taxon>Gammaproteobacteria</taxon>
        <taxon>Candidatus Competibacteraceae</taxon>
        <taxon>Plasticicumulans</taxon>
    </lineage>
</organism>
<dbReference type="SUPFAM" id="SSF52172">
    <property type="entry name" value="CheY-like"/>
    <property type="match status" value="1"/>
</dbReference>
<keyword evidence="14" id="KW-0472">Membrane</keyword>
<comment type="subunit">
    <text evidence="10">At low DSF concentrations, interacts with RpfF.</text>
</comment>
<dbReference type="Pfam" id="PF17152">
    <property type="entry name" value="CHASE8"/>
    <property type="match status" value="1"/>
</dbReference>
<dbReference type="GO" id="GO:0005524">
    <property type="term" value="F:ATP binding"/>
    <property type="evidence" value="ECO:0007669"/>
    <property type="project" value="UniProtKB-KW"/>
</dbReference>
<evidence type="ECO:0000256" key="3">
    <source>
        <dbReference type="ARBA" id="ARBA00012438"/>
    </source>
</evidence>
<dbReference type="CDD" id="cd16922">
    <property type="entry name" value="HATPase_EvgS-ArcB-TorS-like"/>
    <property type="match status" value="1"/>
</dbReference>
<name>A0A317MR51_9GAMM</name>
<dbReference type="AlphaFoldDB" id="A0A317MR51"/>
<dbReference type="FunFam" id="1.10.287.130:FF:000002">
    <property type="entry name" value="Two-component osmosensing histidine kinase"/>
    <property type="match status" value="1"/>
</dbReference>
<feature type="coiled-coil region" evidence="13">
    <location>
        <begin position="261"/>
        <end position="295"/>
    </location>
</feature>
<evidence type="ECO:0000256" key="5">
    <source>
        <dbReference type="ARBA" id="ARBA00022679"/>
    </source>
</evidence>
<proteinExistence type="predicted"/>
<reference evidence="18 19" key="1">
    <citation type="submission" date="2018-05" db="EMBL/GenBank/DDBJ databases">
        <title>Genomic Encyclopedia of Type Strains, Phase IV (KMG-IV): sequencing the most valuable type-strain genomes for metagenomic binning, comparative biology and taxonomic classification.</title>
        <authorList>
            <person name="Goeker M."/>
        </authorList>
    </citation>
    <scope>NUCLEOTIDE SEQUENCE [LARGE SCALE GENOMIC DNA]</scope>
    <source>
        <strain evidence="18 19">DSM 23606</strain>
    </source>
</reference>
<keyword evidence="13" id="KW-0175">Coiled coil</keyword>
<dbReference type="SUPFAM" id="SSF158472">
    <property type="entry name" value="HAMP domain-like"/>
    <property type="match status" value="1"/>
</dbReference>
<dbReference type="InterPro" id="IPR011006">
    <property type="entry name" value="CheY-like_superfamily"/>
</dbReference>
<dbReference type="SMART" id="SM00387">
    <property type="entry name" value="HATPase_c"/>
    <property type="match status" value="1"/>
</dbReference>
<dbReference type="InterPro" id="IPR036097">
    <property type="entry name" value="HisK_dim/P_sf"/>
</dbReference>
<evidence type="ECO:0000259" key="15">
    <source>
        <dbReference type="PROSITE" id="PS50109"/>
    </source>
</evidence>
<dbReference type="InterPro" id="IPR003661">
    <property type="entry name" value="HisK_dim/P_dom"/>
</dbReference>
<evidence type="ECO:0000256" key="8">
    <source>
        <dbReference type="ARBA" id="ARBA00022840"/>
    </source>
</evidence>
<evidence type="ECO:0000256" key="7">
    <source>
        <dbReference type="ARBA" id="ARBA00022777"/>
    </source>
</evidence>
<gene>
    <name evidence="18" type="ORF">C7443_11456</name>
</gene>
<comment type="caution">
    <text evidence="18">The sequence shown here is derived from an EMBL/GenBank/DDBJ whole genome shotgun (WGS) entry which is preliminary data.</text>
</comment>
<dbReference type="SUPFAM" id="SSF55874">
    <property type="entry name" value="ATPase domain of HSP90 chaperone/DNA topoisomerase II/histidine kinase"/>
    <property type="match status" value="1"/>
</dbReference>
<comment type="subcellular location">
    <subcellularLocation>
        <location evidence="2">Membrane</location>
    </subcellularLocation>
</comment>
<dbReference type="PROSITE" id="PS50885">
    <property type="entry name" value="HAMP"/>
    <property type="match status" value="1"/>
</dbReference>
<evidence type="ECO:0000256" key="1">
    <source>
        <dbReference type="ARBA" id="ARBA00000085"/>
    </source>
</evidence>
<accession>A0A317MR51</accession>
<evidence type="ECO:0000256" key="2">
    <source>
        <dbReference type="ARBA" id="ARBA00004370"/>
    </source>
</evidence>
<dbReference type="SMART" id="SM00304">
    <property type="entry name" value="HAMP"/>
    <property type="match status" value="1"/>
</dbReference>
<dbReference type="InterPro" id="IPR001789">
    <property type="entry name" value="Sig_transdc_resp-reg_receiver"/>
</dbReference>
<dbReference type="GO" id="GO:0016020">
    <property type="term" value="C:membrane"/>
    <property type="evidence" value="ECO:0007669"/>
    <property type="project" value="UniProtKB-SubCell"/>
</dbReference>
<dbReference type="Gene3D" id="3.40.50.2300">
    <property type="match status" value="1"/>
</dbReference>
<dbReference type="FunFam" id="3.30.565.10:FF:000010">
    <property type="entry name" value="Sensor histidine kinase RcsC"/>
    <property type="match status" value="1"/>
</dbReference>
<dbReference type="RefSeq" id="WP_170123690.1">
    <property type="nucleotide sequence ID" value="NZ_QGTJ01000014.1"/>
</dbReference>